<dbReference type="SUPFAM" id="SSF50156">
    <property type="entry name" value="PDZ domain-like"/>
    <property type="match status" value="1"/>
</dbReference>
<feature type="domain" description="Nas2 N-terminal" evidence="6">
    <location>
        <begin position="35"/>
        <end position="113"/>
    </location>
</feature>
<keyword evidence="2" id="KW-0143">Chaperone</keyword>
<evidence type="ECO:0000256" key="4">
    <source>
        <dbReference type="SAM" id="Coils"/>
    </source>
</evidence>
<reference evidence="7" key="1">
    <citation type="submission" date="2023-06" db="EMBL/GenBank/DDBJ databases">
        <title>Draft genome of Marssonina rosae.</title>
        <authorList>
            <person name="Cheng Q."/>
        </authorList>
    </citation>
    <scope>NUCLEOTIDE SEQUENCE</scope>
    <source>
        <strain evidence="7">R4</strain>
    </source>
</reference>
<dbReference type="PANTHER" id="PTHR12651">
    <property type="entry name" value="26S PROTEASOME NON-ATPASE REGULATORY SUBUNIT 9"/>
    <property type="match status" value="1"/>
</dbReference>
<feature type="domain" description="PDZ" evidence="5">
    <location>
        <begin position="151"/>
        <end position="206"/>
    </location>
</feature>
<evidence type="ECO:0000313" key="8">
    <source>
        <dbReference type="Proteomes" id="UP001285354"/>
    </source>
</evidence>
<dbReference type="PANTHER" id="PTHR12651:SF1">
    <property type="entry name" value="26S PROTEASOME NON-ATPASE REGULATORY SUBUNIT 9"/>
    <property type="match status" value="1"/>
</dbReference>
<dbReference type="EMBL" id="JAUBYV010000003">
    <property type="protein sequence ID" value="KAK2628054.1"/>
    <property type="molecule type" value="Genomic_DNA"/>
</dbReference>
<evidence type="ECO:0000313" key="7">
    <source>
        <dbReference type="EMBL" id="KAK2628054.1"/>
    </source>
</evidence>
<gene>
    <name evidence="7" type="ORF">QTJ16_002700</name>
</gene>
<dbReference type="InterPro" id="IPR041489">
    <property type="entry name" value="PDZ_6"/>
</dbReference>
<evidence type="ECO:0000259" key="5">
    <source>
        <dbReference type="Pfam" id="PF17820"/>
    </source>
</evidence>
<comment type="caution">
    <text evidence="7">The sequence shown here is derived from an EMBL/GenBank/DDBJ whole genome shotgun (WGS) entry which is preliminary data.</text>
</comment>
<dbReference type="InterPro" id="IPR035269">
    <property type="entry name" value="PSMD9"/>
</dbReference>
<dbReference type="Pfam" id="PF18265">
    <property type="entry name" value="Nas2_N"/>
    <property type="match status" value="1"/>
</dbReference>
<sequence length="240" mass="25706">MGLPLKMENLHAPTLTSGPTSGSATTGSQTAGLTLAQLQAKKDNLEAEIMALSEVLDSHGVDMNTRLITPDGFPRADLDVAQIRTTRSRIIYLKNDHKALMDVIEKHIHEHFARLAGNGTADERITNGDSSLADLPLSSEPEILSPPFARVNSVVAASPADSAGLKAGDQIRTFGYVNITNHNELKRVAECVQGNEGRDILVKVSRATAGSSRRQELRLTLTPCQGWGGRGSLGCHILPL</sequence>
<evidence type="ECO:0000259" key="6">
    <source>
        <dbReference type="Pfam" id="PF18265"/>
    </source>
</evidence>
<dbReference type="AlphaFoldDB" id="A0AAD9WGE9"/>
<dbReference type="InterPro" id="IPR036034">
    <property type="entry name" value="PDZ_sf"/>
</dbReference>
<dbReference type="Gene3D" id="6.10.140.1710">
    <property type="match status" value="1"/>
</dbReference>
<evidence type="ECO:0000256" key="2">
    <source>
        <dbReference type="ARBA" id="ARBA00023186"/>
    </source>
</evidence>
<accession>A0AAD9WGE9</accession>
<protein>
    <recommendedName>
        <fullName evidence="3">Probable 26S proteasome regulatory subunit p27</fullName>
    </recommendedName>
</protein>
<dbReference type="FunFam" id="2.30.42.10:FF:000107">
    <property type="entry name" value="26S proteasome non-ATPase regulatory subunit 9"/>
    <property type="match status" value="1"/>
</dbReference>
<feature type="coiled-coil region" evidence="4">
    <location>
        <begin position="28"/>
        <end position="55"/>
    </location>
</feature>
<evidence type="ECO:0000256" key="1">
    <source>
        <dbReference type="ARBA" id="ARBA00005256"/>
    </source>
</evidence>
<proteinExistence type="inferred from homology"/>
<dbReference type="GO" id="GO:0005634">
    <property type="term" value="C:nucleus"/>
    <property type="evidence" value="ECO:0007669"/>
    <property type="project" value="TreeGrafter"/>
</dbReference>
<keyword evidence="8" id="KW-1185">Reference proteome</keyword>
<dbReference type="Gene3D" id="2.30.42.10">
    <property type="match status" value="1"/>
</dbReference>
<dbReference type="GO" id="GO:0005737">
    <property type="term" value="C:cytoplasm"/>
    <property type="evidence" value="ECO:0007669"/>
    <property type="project" value="TreeGrafter"/>
</dbReference>
<dbReference type="InterPro" id="IPR040815">
    <property type="entry name" value="Nas2_N"/>
</dbReference>
<evidence type="ECO:0000256" key="3">
    <source>
        <dbReference type="ARBA" id="ARBA00068021"/>
    </source>
</evidence>
<organism evidence="7 8">
    <name type="scientific">Diplocarpon rosae</name>
    <dbReference type="NCBI Taxonomy" id="946125"/>
    <lineage>
        <taxon>Eukaryota</taxon>
        <taxon>Fungi</taxon>
        <taxon>Dikarya</taxon>
        <taxon>Ascomycota</taxon>
        <taxon>Pezizomycotina</taxon>
        <taxon>Leotiomycetes</taxon>
        <taxon>Helotiales</taxon>
        <taxon>Drepanopezizaceae</taxon>
        <taxon>Diplocarpon</taxon>
    </lineage>
</organism>
<dbReference type="GO" id="GO:0070682">
    <property type="term" value="P:proteasome regulatory particle assembly"/>
    <property type="evidence" value="ECO:0007669"/>
    <property type="project" value="InterPro"/>
</dbReference>
<dbReference type="Proteomes" id="UP001285354">
    <property type="component" value="Unassembled WGS sequence"/>
</dbReference>
<keyword evidence="4" id="KW-0175">Coiled coil</keyword>
<dbReference type="Pfam" id="PF17820">
    <property type="entry name" value="PDZ_6"/>
    <property type="match status" value="1"/>
</dbReference>
<name>A0AAD9WGE9_9HELO</name>
<comment type="similarity">
    <text evidence="1">Belongs to the proteasome subunit p27 family.</text>
</comment>